<keyword evidence="4" id="KW-0663">Pyridoxal phosphate</keyword>
<evidence type="ECO:0000313" key="8">
    <source>
        <dbReference type="EMBL" id="RAL23154.1"/>
    </source>
</evidence>
<evidence type="ECO:0000256" key="1">
    <source>
        <dbReference type="ARBA" id="ARBA00001933"/>
    </source>
</evidence>
<comment type="caution">
    <text evidence="8">The sequence shown here is derived from an EMBL/GenBank/DDBJ whole genome shotgun (WGS) entry which is preliminary data.</text>
</comment>
<dbReference type="InterPro" id="IPR000310">
    <property type="entry name" value="Orn/Lys/Arg_deCO2ase_major_dom"/>
</dbReference>
<comment type="similarity">
    <text evidence="2">Belongs to the Orn/Lys/Arg decarboxylase class-I family.</text>
</comment>
<protein>
    <submittedName>
        <fullName evidence="8">Ornithine decarboxylase</fullName>
    </submittedName>
</protein>
<evidence type="ECO:0000259" key="7">
    <source>
        <dbReference type="Pfam" id="PF03711"/>
    </source>
</evidence>
<dbReference type="RefSeq" id="WP_113659461.1">
    <property type="nucleotide sequence ID" value="NZ_KZ845669.1"/>
</dbReference>
<proteinExistence type="inferred from homology"/>
<name>A0A364K2X6_9BACL</name>
<dbReference type="Pfam" id="PF01276">
    <property type="entry name" value="OKR_DC_1"/>
    <property type="match status" value="1"/>
</dbReference>
<evidence type="ECO:0000256" key="5">
    <source>
        <dbReference type="ARBA" id="ARBA00023239"/>
    </source>
</evidence>
<organism evidence="8 9">
    <name type="scientific">Thermoflavimicrobium daqui</name>
    <dbReference type="NCBI Taxonomy" id="2137476"/>
    <lineage>
        <taxon>Bacteria</taxon>
        <taxon>Bacillati</taxon>
        <taxon>Bacillota</taxon>
        <taxon>Bacilli</taxon>
        <taxon>Bacillales</taxon>
        <taxon>Thermoactinomycetaceae</taxon>
        <taxon>Thermoflavimicrobium</taxon>
    </lineage>
</organism>
<keyword evidence="3" id="KW-0210">Decarboxylase</keyword>
<evidence type="ECO:0000256" key="3">
    <source>
        <dbReference type="ARBA" id="ARBA00022793"/>
    </source>
</evidence>
<dbReference type="InterPro" id="IPR015421">
    <property type="entry name" value="PyrdxlP-dep_Trfase_major"/>
</dbReference>
<accession>A0A364K2X6</accession>
<evidence type="ECO:0000259" key="6">
    <source>
        <dbReference type="Pfam" id="PF01276"/>
    </source>
</evidence>
<keyword evidence="5" id="KW-0456">Lyase</keyword>
<dbReference type="PANTHER" id="PTHR43277">
    <property type="entry name" value="ARGININE DECARBOXYLASE"/>
    <property type="match status" value="1"/>
</dbReference>
<dbReference type="InterPro" id="IPR052357">
    <property type="entry name" value="Orn_Lys_Arg_decarboxylase-I"/>
</dbReference>
<evidence type="ECO:0000256" key="4">
    <source>
        <dbReference type="ARBA" id="ARBA00022898"/>
    </source>
</evidence>
<dbReference type="InterPro" id="IPR036633">
    <property type="entry name" value="Prn/Lys/Arg_de-COase_C_sf"/>
</dbReference>
<sequence length="482" mass="54491">MYKQDRAPLFEKMLEHSYQSKGNFHVPGHKQSKAFDPIAKPYFQPILQMDLTEIGELDDLHDPAGVIHEAQQLAAELFGAEDTFFLVGGTTAGIIASILSLCQPNDILIVQRSCHQSVFHGCLLAGARPVYLESDIDLQSGLEIPISPEELERVLENYNEAKAVVITSPSYFGIVQPLKEIKRVCDQFKVPLVVDEAHGAHFSFHPDLPRSAMNCGADISIQSTHKMLTAMTMSSMLHIQGENISRSELKRWLRVIESSSPSYPLMASLDLARRDLALRGRDCIERTLNGLRWLRKKLLNLNCLHEVTMDVVQDPFKFVLRANKTISGYQMADWLAKQGIYSELADHEKVLFCCSYAHDKEDFHNLYVKLKELDKFISDFNSNHVKSWPKFPKRGSSIYSLSDLKRGQNRKRVPLDEAIGQVSTEMVIPYPPGIPLVLPGEIFTYEVVSYLLHIKELGGKIRGVFESFTPEVYVLELNNTSK</sequence>
<dbReference type="Gene3D" id="3.40.640.10">
    <property type="entry name" value="Type I PLP-dependent aspartate aminotransferase-like (Major domain)"/>
    <property type="match status" value="1"/>
</dbReference>
<dbReference type="InterPro" id="IPR015424">
    <property type="entry name" value="PyrdxlP-dep_Trfase"/>
</dbReference>
<dbReference type="SUPFAM" id="SSF53383">
    <property type="entry name" value="PLP-dependent transferases"/>
    <property type="match status" value="1"/>
</dbReference>
<dbReference type="AlphaFoldDB" id="A0A364K2X6"/>
<dbReference type="Gene3D" id="3.90.105.10">
    <property type="entry name" value="Molybdopterin biosynthesis moea protein, domain 2"/>
    <property type="match status" value="1"/>
</dbReference>
<dbReference type="Pfam" id="PF03711">
    <property type="entry name" value="OKR_DC_1_C"/>
    <property type="match status" value="1"/>
</dbReference>
<dbReference type="GO" id="GO:0016831">
    <property type="term" value="F:carboxy-lyase activity"/>
    <property type="evidence" value="ECO:0007669"/>
    <property type="project" value="UniProtKB-KW"/>
</dbReference>
<reference evidence="8 9" key="1">
    <citation type="submission" date="2018-06" db="EMBL/GenBank/DDBJ databases">
        <title>Thermoflavimicrobium daqus sp. nov., a thermophilic microbe isolated from Moutai-flavour Daqu.</title>
        <authorList>
            <person name="Wang X."/>
            <person name="Zhou H."/>
        </authorList>
    </citation>
    <scope>NUCLEOTIDE SEQUENCE [LARGE SCALE GENOMIC DNA]</scope>
    <source>
        <strain evidence="8 9">FBKL4.011</strain>
    </source>
</reference>
<comment type="cofactor">
    <cofactor evidence="1">
        <name>pyridoxal 5'-phosphate</name>
        <dbReference type="ChEBI" id="CHEBI:597326"/>
    </cofactor>
</comment>
<keyword evidence="9" id="KW-1185">Reference proteome</keyword>
<evidence type="ECO:0000256" key="2">
    <source>
        <dbReference type="ARBA" id="ARBA00010671"/>
    </source>
</evidence>
<feature type="domain" description="Orn/Lys/Arg decarboxylase C-terminal" evidence="7">
    <location>
        <begin position="409"/>
        <end position="463"/>
    </location>
</feature>
<evidence type="ECO:0000313" key="9">
    <source>
        <dbReference type="Proteomes" id="UP000251213"/>
    </source>
</evidence>
<dbReference type="PANTHER" id="PTHR43277:SF4">
    <property type="entry name" value="ARGININE DECARBOXYLASE"/>
    <property type="match status" value="1"/>
</dbReference>
<gene>
    <name evidence="8" type="ORF">DL897_12350</name>
</gene>
<reference evidence="8 9" key="2">
    <citation type="submission" date="2018-06" db="EMBL/GenBank/DDBJ databases">
        <authorList>
            <person name="Zhirakovskaya E."/>
        </authorList>
    </citation>
    <scope>NUCLEOTIDE SEQUENCE [LARGE SCALE GENOMIC DNA]</scope>
    <source>
        <strain evidence="8 9">FBKL4.011</strain>
    </source>
</reference>
<dbReference type="InterPro" id="IPR008286">
    <property type="entry name" value="Prn/Lys/Arg_de-COase_C"/>
</dbReference>
<dbReference type="OrthoDB" id="9815233at2"/>
<dbReference type="EMBL" id="QJKK01000007">
    <property type="protein sequence ID" value="RAL23154.1"/>
    <property type="molecule type" value="Genomic_DNA"/>
</dbReference>
<dbReference type="CDD" id="cd00615">
    <property type="entry name" value="Orn_deC_like"/>
    <property type="match status" value="1"/>
</dbReference>
<feature type="domain" description="Orn/Lys/Arg decarboxylases family 1 pyridoxal-P attachment site" evidence="6">
    <location>
        <begin position="8"/>
        <end position="320"/>
    </location>
</feature>
<dbReference type="SUPFAM" id="SSF55904">
    <property type="entry name" value="Ornithine decarboxylase C-terminal domain"/>
    <property type="match status" value="1"/>
</dbReference>
<dbReference type="Proteomes" id="UP000251213">
    <property type="component" value="Unassembled WGS sequence"/>
</dbReference>